<feature type="transmembrane region" description="Helical" evidence="1">
    <location>
        <begin position="99"/>
        <end position="121"/>
    </location>
</feature>
<reference evidence="2 3" key="1">
    <citation type="journal article" date="2018" name="Arch. Microbiol.">
        <title>New insights into the metabolic potential of the phototrophic purple bacterium Rhodopila globiformis DSM 161(T) from its draft genome sequence and evidence for a vanadium-dependent nitrogenase.</title>
        <authorList>
            <person name="Imhoff J.F."/>
            <person name="Rahn T."/>
            <person name="Kunzel S."/>
            <person name="Neulinger S.C."/>
        </authorList>
    </citation>
    <scope>NUCLEOTIDE SEQUENCE [LARGE SCALE GENOMIC DNA]</scope>
    <source>
        <strain evidence="2 3">DSM 161</strain>
    </source>
</reference>
<dbReference type="AlphaFoldDB" id="A0A2S6MTP0"/>
<comment type="caution">
    <text evidence="2">The sequence shown here is derived from an EMBL/GenBank/DDBJ whole genome shotgun (WGS) entry which is preliminary data.</text>
</comment>
<evidence type="ECO:0000313" key="3">
    <source>
        <dbReference type="Proteomes" id="UP000239724"/>
    </source>
</evidence>
<keyword evidence="1" id="KW-1133">Transmembrane helix</keyword>
<dbReference type="Proteomes" id="UP000239724">
    <property type="component" value="Unassembled WGS sequence"/>
</dbReference>
<evidence type="ECO:0000313" key="2">
    <source>
        <dbReference type="EMBL" id="PPQ25724.1"/>
    </source>
</evidence>
<gene>
    <name evidence="2" type="ORF">CCS01_32065</name>
</gene>
<protein>
    <submittedName>
        <fullName evidence="2">Uncharacterized protein</fullName>
    </submittedName>
</protein>
<feature type="transmembrane region" description="Helical" evidence="1">
    <location>
        <begin position="246"/>
        <end position="266"/>
    </location>
</feature>
<proteinExistence type="predicted"/>
<sequence length="270" mass="27738">MSAARRLNQAAGLLAASVLADSGVEHYRGCFENPAMYLPLASSALSLAASLHGTADARGGGHRLRDAIYALAGLTGVAGTGFHLYNIGKREGGWSWINLFYAAPVGAPMALSLSGLMGFLSERLRRTPSNRPPRLLGFPAGRTLAALTGAGLAGTTGEAGLLHFRGAFQNPAMVLPVTVPPIAAALLEATAAQDAPSPGLRRATGGLLRLTALLGFAGVGFHIYGVSRGMGGWRNWSQNVLNGPPIPAPPGFTGLALAGLAALWLLEGKQ</sequence>
<dbReference type="RefSeq" id="WP_104523450.1">
    <property type="nucleotide sequence ID" value="NZ_NHRY01000278.1"/>
</dbReference>
<keyword evidence="1" id="KW-0812">Transmembrane</keyword>
<keyword evidence="1" id="KW-0472">Membrane</keyword>
<name>A0A2S6MTP0_RHOGL</name>
<keyword evidence="3" id="KW-1185">Reference proteome</keyword>
<feature type="transmembrane region" description="Helical" evidence="1">
    <location>
        <begin position="207"/>
        <end position="226"/>
    </location>
</feature>
<dbReference type="EMBL" id="NHRY01000278">
    <property type="protein sequence ID" value="PPQ25724.1"/>
    <property type="molecule type" value="Genomic_DNA"/>
</dbReference>
<evidence type="ECO:0000256" key="1">
    <source>
        <dbReference type="SAM" id="Phobius"/>
    </source>
</evidence>
<accession>A0A2S6MTP0</accession>
<feature type="transmembrane region" description="Helical" evidence="1">
    <location>
        <begin position="67"/>
        <end position="87"/>
    </location>
</feature>
<organism evidence="2 3">
    <name type="scientific">Rhodopila globiformis</name>
    <name type="common">Rhodopseudomonas globiformis</name>
    <dbReference type="NCBI Taxonomy" id="1071"/>
    <lineage>
        <taxon>Bacteria</taxon>
        <taxon>Pseudomonadati</taxon>
        <taxon>Pseudomonadota</taxon>
        <taxon>Alphaproteobacteria</taxon>
        <taxon>Acetobacterales</taxon>
        <taxon>Acetobacteraceae</taxon>
        <taxon>Rhodopila</taxon>
    </lineage>
</organism>
<dbReference type="OrthoDB" id="7032409at2"/>